<evidence type="ECO:0000256" key="1">
    <source>
        <dbReference type="SAM" id="Phobius"/>
    </source>
</evidence>
<dbReference type="RefSeq" id="WP_099438221.1">
    <property type="nucleotide sequence ID" value="NZ_CP024091.1"/>
</dbReference>
<evidence type="ECO:0000313" key="3">
    <source>
        <dbReference type="Proteomes" id="UP000223749"/>
    </source>
</evidence>
<dbReference type="Proteomes" id="UP000223749">
    <property type="component" value="Chromosome"/>
</dbReference>
<keyword evidence="1" id="KW-0472">Membrane</keyword>
<organism evidence="2 3">
    <name type="scientific">Pedobacter ginsengisoli</name>
    <dbReference type="NCBI Taxonomy" id="363852"/>
    <lineage>
        <taxon>Bacteria</taxon>
        <taxon>Pseudomonadati</taxon>
        <taxon>Bacteroidota</taxon>
        <taxon>Sphingobacteriia</taxon>
        <taxon>Sphingobacteriales</taxon>
        <taxon>Sphingobacteriaceae</taxon>
        <taxon>Pedobacter</taxon>
    </lineage>
</organism>
<dbReference type="KEGG" id="pgs:CPT03_07235"/>
<name>A0A2D1U3T8_9SPHI</name>
<dbReference type="AlphaFoldDB" id="A0A2D1U3T8"/>
<keyword evidence="3" id="KW-1185">Reference proteome</keyword>
<feature type="transmembrane region" description="Helical" evidence="1">
    <location>
        <begin position="46"/>
        <end position="66"/>
    </location>
</feature>
<gene>
    <name evidence="2" type="ORF">CPT03_07235</name>
</gene>
<proteinExistence type="predicted"/>
<dbReference type="OrthoDB" id="771976at2"/>
<reference evidence="2 3" key="1">
    <citation type="submission" date="2017-10" db="EMBL/GenBank/DDBJ databases">
        <title>Whole genome of Pedobacter ginsengisoli T01R-27 isolated from tomato rhizosphere.</title>
        <authorList>
            <person name="Weon H.-Y."/>
            <person name="Lee S.A."/>
            <person name="Sang M.K."/>
            <person name="Song J."/>
        </authorList>
    </citation>
    <scope>NUCLEOTIDE SEQUENCE [LARGE SCALE GENOMIC DNA]</scope>
    <source>
        <strain evidence="2 3">T01R-27</strain>
    </source>
</reference>
<protein>
    <submittedName>
        <fullName evidence="2">Uncharacterized protein</fullName>
    </submittedName>
</protein>
<dbReference type="EMBL" id="CP024091">
    <property type="protein sequence ID" value="ATP56279.1"/>
    <property type="molecule type" value="Genomic_DNA"/>
</dbReference>
<evidence type="ECO:0000313" key="2">
    <source>
        <dbReference type="EMBL" id="ATP56279.1"/>
    </source>
</evidence>
<keyword evidence="1" id="KW-1133">Transmembrane helix</keyword>
<sequence>MKTSSKILMVLGAIITIVGMLVFRNLQYVNAVDGHAWTININGINSFPWITFTGGLFIVIGIIFYISSLDSKGKRYN</sequence>
<accession>A0A2D1U3T8</accession>
<feature type="transmembrane region" description="Helical" evidence="1">
    <location>
        <begin position="7"/>
        <end position="26"/>
    </location>
</feature>
<keyword evidence="1" id="KW-0812">Transmembrane</keyword>